<dbReference type="RefSeq" id="WP_380855826.1">
    <property type="nucleotide sequence ID" value="NZ_JBHRXV010000001.1"/>
</dbReference>
<feature type="coiled-coil region" evidence="1">
    <location>
        <begin position="180"/>
        <end position="247"/>
    </location>
</feature>
<dbReference type="EMBL" id="JBHRXV010000001">
    <property type="protein sequence ID" value="MFC3711260.1"/>
    <property type="molecule type" value="Genomic_DNA"/>
</dbReference>
<sequence>MSETADTVAVKIVADATTAERNILAYGSSVHRTMTSVEVSVTQGAETAEAAAKRQQAAYRDIGTSIVKIAADARDGKNAFQIFGEQGTTLAASLVGVGGTVGRVAGYLTGPWGVALTTAASLIGMFVTESDKATDASRRQGDAARNLRDAMDDLASVTGEANRTQGEITRTAEGTTRELLSQEIKKRDEVIKKLANAEKQLEAALSAASAFSPDGGAGAVTVATRRVKALKEQQLALNKTVADASRQVRATEGGRIRRKVAGDRDPVVAANNSFEDDHDALKARHLRREIDGDAYETGLKRLETTRDTAIKAAARGGAKPTAAPVVVTAAPSFEEYRPEAGVVTPAAKAAVEGPKDEPAAIEVPVRIATTKGEVDAELAKLVAGLPKLELVDAKQLEKIGKIAATLQEDLVQGLTDAIVSGKSLGDVLVDSFARAGVALLKSQIMKMFDPTGDGKTGFAAEVTGLLGGLFAKPPGRASGGHVSAGQLYRVNEGGVEGFRPAGSGTIVPLGRMAAARSGGGVTVVQPLNVSFAGAITTPELMAQFKAYADGVGQAAVLGGAAMAQARMNRRAARSLAR</sequence>
<evidence type="ECO:0000313" key="2">
    <source>
        <dbReference type="EMBL" id="MFC3711260.1"/>
    </source>
</evidence>
<keyword evidence="3" id="KW-1185">Reference proteome</keyword>
<name>A0ABV7X760_9SPHN</name>
<organism evidence="2 3">
    <name type="scientific">Sphingoaurantiacus capsulatus</name>
    <dbReference type="NCBI Taxonomy" id="1771310"/>
    <lineage>
        <taxon>Bacteria</taxon>
        <taxon>Pseudomonadati</taxon>
        <taxon>Pseudomonadota</taxon>
        <taxon>Alphaproteobacteria</taxon>
        <taxon>Sphingomonadales</taxon>
        <taxon>Sphingosinicellaceae</taxon>
        <taxon>Sphingoaurantiacus</taxon>
    </lineage>
</organism>
<reference evidence="3" key="1">
    <citation type="journal article" date="2019" name="Int. J. Syst. Evol. Microbiol.">
        <title>The Global Catalogue of Microorganisms (GCM) 10K type strain sequencing project: providing services to taxonomists for standard genome sequencing and annotation.</title>
        <authorList>
            <consortium name="The Broad Institute Genomics Platform"/>
            <consortium name="The Broad Institute Genome Sequencing Center for Infectious Disease"/>
            <person name="Wu L."/>
            <person name="Ma J."/>
        </authorList>
    </citation>
    <scope>NUCLEOTIDE SEQUENCE [LARGE SCALE GENOMIC DNA]</scope>
    <source>
        <strain evidence="3">KCTC 42644</strain>
    </source>
</reference>
<gene>
    <name evidence="2" type="ORF">ACFOMD_01675</name>
</gene>
<evidence type="ECO:0000256" key="1">
    <source>
        <dbReference type="SAM" id="Coils"/>
    </source>
</evidence>
<comment type="caution">
    <text evidence="2">The sequence shown here is derived from an EMBL/GenBank/DDBJ whole genome shotgun (WGS) entry which is preliminary data.</text>
</comment>
<proteinExistence type="predicted"/>
<evidence type="ECO:0000313" key="3">
    <source>
        <dbReference type="Proteomes" id="UP001595615"/>
    </source>
</evidence>
<accession>A0ABV7X760</accession>
<protein>
    <submittedName>
        <fullName evidence="2">Uncharacterized protein</fullName>
    </submittedName>
</protein>
<dbReference type="Proteomes" id="UP001595615">
    <property type="component" value="Unassembled WGS sequence"/>
</dbReference>
<keyword evidence="1" id="KW-0175">Coiled coil</keyword>